<dbReference type="AlphaFoldDB" id="A0A6V7BB69"/>
<accession>A0A6V7BB69</accession>
<name>A0A6V7BB69_9XANT</name>
<feature type="transmembrane region" description="Helical" evidence="1">
    <location>
        <begin position="23"/>
        <end position="42"/>
    </location>
</feature>
<protein>
    <submittedName>
        <fullName evidence="2">Uncharacterized protein</fullName>
    </submittedName>
</protein>
<evidence type="ECO:0000256" key="1">
    <source>
        <dbReference type="SAM" id="Phobius"/>
    </source>
</evidence>
<dbReference type="RefSeq" id="WP_006452883.1">
    <property type="nucleotide sequence ID" value="NZ_CP018728.1"/>
</dbReference>
<keyword evidence="1" id="KW-0812">Transmembrane</keyword>
<sequence>MTISPLFVDLPQWIEDHSATVDLLKWIIVGLLAWTLGVFRYLRAKLKRPKLEIESLTSRCIWRELVVVDGNDHHAQVIFLIEAGVNNPTTDPIVVRDFTLQVKRLKCWGVKNHWLNAVTLPARVQNSAGGVTKILKNWFSNFPDQMDSLTLGGRIESRDFQSAFLLFVSVSYGFLRPVAADGKVPIKLRARLTTGELLSVKSEIVIVEDHSYFESLLPGVIAHAQDKKLWNVIREQT</sequence>
<dbReference type="EMBL" id="LR828253">
    <property type="protein sequence ID" value="CAD0299376.1"/>
    <property type="molecule type" value="Genomic_DNA"/>
</dbReference>
<evidence type="ECO:0000313" key="2">
    <source>
        <dbReference type="EMBL" id="CAD0299371.1"/>
    </source>
</evidence>
<reference evidence="2" key="1">
    <citation type="submission" date="2020-07" db="EMBL/GenBank/DDBJ databases">
        <authorList>
            <person name="Pothier F. J."/>
        </authorList>
    </citation>
    <scope>NUCLEOTIDE SEQUENCE</scope>
    <source>
        <strain evidence="2">CFBP 8129</strain>
    </source>
</reference>
<organism evidence="2">
    <name type="scientific">Xanthomonas hortorum pv. gardneri</name>
    <dbReference type="NCBI Taxonomy" id="2754056"/>
    <lineage>
        <taxon>Bacteria</taxon>
        <taxon>Pseudomonadati</taxon>
        <taxon>Pseudomonadota</taxon>
        <taxon>Gammaproteobacteria</taxon>
        <taxon>Lysobacterales</taxon>
        <taxon>Lysobacteraceae</taxon>
        <taxon>Xanthomonas</taxon>
    </lineage>
</organism>
<gene>
    <name evidence="2" type="ORF">CFBP8129_01670</name>
</gene>
<proteinExistence type="predicted"/>
<keyword evidence="1" id="KW-1133">Transmembrane helix</keyword>
<dbReference type="EMBL" id="LR828253">
    <property type="protein sequence ID" value="CAD0299371.1"/>
    <property type="molecule type" value="Genomic_DNA"/>
</dbReference>
<keyword evidence="1" id="KW-0472">Membrane</keyword>